<dbReference type="KEGG" id="bvk:117230838"/>
<keyword evidence="5" id="KW-0496">Mitochondrion</keyword>
<evidence type="ECO:0000256" key="3">
    <source>
        <dbReference type="ARBA" id="ARBA00022946"/>
    </source>
</evidence>
<dbReference type="RefSeq" id="XP_033344589.1">
    <property type="nucleotide sequence ID" value="XM_033488698.1"/>
</dbReference>
<accession>A0A6J3JWM0</accession>
<evidence type="ECO:0000313" key="11">
    <source>
        <dbReference type="RefSeq" id="XP_033344589.1"/>
    </source>
</evidence>
<dbReference type="PANTHER" id="PTHR21026">
    <property type="entry name" value="39S RIBOSOMAL PROTEIN L32, MITOCHONDRIAL"/>
    <property type="match status" value="1"/>
</dbReference>
<dbReference type="GO" id="GO:0005762">
    <property type="term" value="C:mitochondrial large ribosomal subunit"/>
    <property type="evidence" value="ECO:0007669"/>
    <property type="project" value="TreeGrafter"/>
</dbReference>
<comment type="subcellular location">
    <subcellularLocation>
        <location evidence="1">Mitochondrion</location>
    </subcellularLocation>
</comment>
<proteinExistence type="inferred from homology"/>
<gene>
    <name evidence="11" type="primary">LOC117230838</name>
</gene>
<dbReference type="InterPro" id="IPR051991">
    <property type="entry name" value="Mitoribosomal_protein_bL32"/>
</dbReference>
<evidence type="ECO:0000256" key="4">
    <source>
        <dbReference type="ARBA" id="ARBA00022980"/>
    </source>
</evidence>
<dbReference type="InterPro" id="IPR011332">
    <property type="entry name" value="Ribosomal_zn-bd"/>
</dbReference>
<evidence type="ECO:0000313" key="10">
    <source>
        <dbReference type="Proteomes" id="UP000504631"/>
    </source>
</evidence>
<dbReference type="GO" id="GO:0006412">
    <property type="term" value="P:translation"/>
    <property type="evidence" value="ECO:0007669"/>
    <property type="project" value="InterPro"/>
</dbReference>
<evidence type="ECO:0000256" key="1">
    <source>
        <dbReference type="ARBA" id="ARBA00004173"/>
    </source>
</evidence>
<reference evidence="11" key="1">
    <citation type="submission" date="2025-08" db="UniProtKB">
        <authorList>
            <consortium name="RefSeq"/>
        </authorList>
    </citation>
    <scope>IDENTIFICATION</scope>
    <source>
        <tissue evidence="11">Muscle</tissue>
    </source>
</reference>
<keyword evidence="4 11" id="KW-0689">Ribosomal protein</keyword>
<dbReference type="AlphaFoldDB" id="A0A6J3JWM0"/>
<evidence type="ECO:0000256" key="6">
    <source>
        <dbReference type="ARBA" id="ARBA00023274"/>
    </source>
</evidence>
<comment type="function">
    <text evidence="9">Component of the mitochondrial large ribosomal subunit (mt-LSU). The mitochondrial ribosome (mitoribosome) is a large ribonucleoprotein complex responsible for the synthesis of proteins inside mitochondria.</text>
</comment>
<keyword evidence="10" id="KW-1185">Reference proteome</keyword>
<name>A0A6J3JWM0_9HYME</name>
<evidence type="ECO:0000256" key="7">
    <source>
        <dbReference type="ARBA" id="ARBA00039935"/>
    </source>
</evidence>
<dbReference type="PANTHER" id="PTHR21026:SF2">
    <property type="entry name" value="LARGE RIBOSOMAL SUBUNIT PROTEIN BL32M"/>
    <property type="match status" value="1"/>
</dbReference>
<evidence type="ECO:0000256" key="9">
    <source>
        <dbReference type="ARBA" id="ARBA00045766"/>
    </source>
</evidence>
<comment type="similarity">
    <text evidence="2">Belongs to the bacterial ribosomal protein bL32 family.</text>
</comment>
<evidence type="ECO:0000256" key="8">
    <source>
        <dbReference type="ARBA" id="ARBA00042577"/>
    </source>
</evidence>
<keyword evidence="3" id="KW-0809">Transit peptide</keyword>
<dbReference type="GeneID" id="117230838"/>
<dbReference type="CTD" id="64983"/>
<keyword evidence="6" id="KW-0687">Ribonucleoprotein</keyword>
<organism evidence="10 11">
    <name type="scientific">Bombus vosnesenskii</name>
    <dbReference type="NCBI Taxonomy" id="207650"/>
    <lineage>
        <taxon>Eukaryota</taxon>
        <taxon>Metazoa</taxon>
        <taxon>Ecdysozoa</taxon>
        <taxon>Arthropoda</taxon>
        <taxon>Hexapoda</taxon>
        <taxon>Insecta</taxon>
        <taxon>Pterygota</taxon>
        <taxon>Neoptera</taxon>
        <taxon>Endopterygota</taxon>
        <taxon>Hymenoptera</taxon>
        <taxon>Apocrita</taxon>
        <taxon>Aculeata</taxon>
        <taxon>Apoidea</taxon>
        <taxon>Anthophila</taxon>
        <taxon>Apidae</taxon>
        <taxon>Bombus</taxon>
        <taxon>Pyrobombus</taxon>
    </lineage>
</organism>
<dbReference type="Proteomes" id="UP000504631">
    <property type="component" value="Unplaced"/>
</dbReference>
<evidence type="ECO:0000256" key="5">
    <source>
        <dbReference type="ARBA" id="ARBA00023128"/>
    </source>
</evidence>
<protein>
    <recommendedName>
        <fullName evidence="7">Large ribosomal subunit protein bL32m</fullName>
    </recommendedName>
    <alternativeName>
        <fullName evidence="8">39S ribosomal protein L32, mitochondrial</fullName>
    </alternativeName>
</protein>
<dbReference type="GO" id="GO:0003735">
    <property type="term" value="F:structural constituent of ribosome"/>
    <property type="evidence" value="ECO:0007669"/>
    <property type="project" value="TreeGrafter"/>
</dbReference>
<sequence length="215" mass="24960">MIYGIHTLNMANGILSRLYGAFKAFNQAVDIILRRGFPSGNLYAIECNAVNVQTINFPGRSIKDVLNETILWAVPKKRRTIEKRLCRRFGIPEYIWKPHVPKTNILMCKKCGHDYEAGTLCGYCYEIVKKETKEMQKAIQDSLGLQPVEQDVIVLYEGEKEQLRDNFWKKQRIVELPKKRPDWFNPNLLQPTVKELADSKQEELETEVSEDVKDK</sequence>
<evidence type="ECO:0000256" key="2">
    <source>
        <dbReference type="ARBA" id="ARBA00008560"/>
    </source>
</evidence>
<dbReference type="SUPFAM" id="SSF57829">
    <property type="entry name" value="Zn-binding ribosomal proteins"/>
    <property type="match status" value="1"/>
</dbReference>